<dbReference type="InterPro" id="IPR029483">
    <property type="entry name" value="GH97_C"/>
</dbReference>
<feature type="signal peptide" evidence="6">
    <location>
        <begin position="1"/>
        <end position="19"/>
    </location>
</feature>
<feature type="domain" description="Glycosyl-hydrolase 97 N-terminal" evidence="8">
    <location>
        <begin position="26"/>
        <end position="258"/>
    </location>
</feature>
<dbReference type="InterPro" id="IPR013780">
    <property type="entry name" value="Glyco_hydro_b"/>
</dbReference>
<evidence type="ECO:0000259" key="9">
    <source>
        <dbReference type="Pfam" id="PF14509"/>
    </source>
</evidence>
<feature type="domain" description="Glycosyl-hydrolase 97 catalytic" evidence="7">
    <location>
        <begin position="277"/>
        <end position="425"/>
    </location>
</feature>
<dbReference type="InterPro" id="IPR014718">
    <property type="entry name" value="GH-type_carb-bd"/>
</dbReference>
<dbReference type="Pfam" id="PF10566">
    <property type="entry name" value="Glyco_hydro_97"/>
    <property type="match status" value="1"/>
</dbReference>
<dbReference type="Gene3D" id="2.60.40.1180">
    <property type="entry name" value="Golgi alpha-mannosidase II"/>
    <property type="match status" value="1"/>
</dbReference>
<sequence>MRFLLCFILLGLIGHGANAQDSFSASSPDGNLKVQLSEENEVVRYQVFWQGEAVVNASEISILPGVAAKIQGSNTSSKKEVWQPVWGQFSEITAEYNELTLDIALGTASAKLITRVFDQGLGFQYELTGFEQRAEATLYCEYQLQASDALYFPTGENPPAGPLVISDIPNETTQPKLLMPLVVETKKPYLSILESDLFSAPGFELIDLEYDLDKGAVVASNKTRLSGEKIITPWRVILVNEQIGDLVTNTVPLNLAAPNQIEDPSWIKPGKTLWDWRVHGYTTSDGFTYGIDTESYLRYIDFAAQKDIEYFLIDASWYKSASEGHFELSDKLDLQKVIDYAAEKDVDLLLYYDRKQGVYGDEALFPYFESLGMKGIKYGFMGEDVPFTRDAITRSAASHLLIDFHDRPLPFTGVERTFANAITKEYCHAQQDSRKAFTPETFIKMALINAIQGPLDMNNGNFDLTGINRGDREKGPRITDSYVSTVVSEAARTLIIHSGLVCIPDAPEEYLEKADLFEFIQKQPVGKWDESRVLQAKMGEYISTARRQGDSWFVGSVHDQQGGTLEIKLDFLKPGKDYQITYYEDTDETHGKTNPETYQVRTGRVKKDEVIKAKMAPGGGHCMWIRAI</sequence>
<evidence type="ECO:0000259" key="7">
    <source>
        <dbReference type="Pfam" id="PF10566"/>
    </source>
</evidence>
<evidence type="ECO:0000256" key="4">
    <source>
        <dbReference type="ARBA" id="ARBA00022837"/>
    </source>
</evidence>
<evidence type="ECO:0000256" key="1">
    <source>
        <dbReference type="ARBA" id="ARBA00001913"/>
    </source>
</evidence>
<dbReference type="Pfam" id="PF14508">
    <property type="entry name" value="GH97_N"/>
    <property type="match status" value="1"/>
</dbReference>
<dbReference type="InterPro" id="IPR029486">
    <property type="entry name" value="GH97_N"/>
</dbReference>
<reference evidence="10 11" key="1">
    <citation type="journal article" date="2019" name="Int. J. Syst. Evol. Microbiol.">
        <title>The Global Catalogue of Microorganisms (GCM) 10K type strain sequencing project: providing services to taxonomists for standard genome sequencing and annotation.</title>
        <authorList>
            <consortium name="The Broad Institute Genomics Platform"/>
            <consortium name="The Broad Institute Genome Sequencing Center for Infectious Disease"/>
            <person name="Wu L."/>
            <person name="Ma J."/>
        </authorList>
    </citation>
    <scope>NUCLEOTIDE SEQUENCE [LARGE SCALE GENOMIC DNA]</scope>
    <source>
        <strain evidence="10 11">JCM 16112</strain>
    </source>
</reference>
<evidence type="ECO:0000256" key="2">
    <source>
        <dbReference type="ARBA" id="ARBA00011245"/>
    </source>
</evidence>
<keyword evidence="6" id="KW-0732">Signal</keyword>
<dbReference type="EMBL" id="BAAAFI010000047">
    <property type="protein sequence ID" value="GAA0880812.1"/>
    <property type="molecule type" value="Genomic_DNA"/>
</dbReference>
<dbReference type="Gene3D" id="3.20.20.70">
    <property type="entry name" value="Aldolase class I"/>
    <property type="match status" value="1"/>
</dbReference>
<dbReference type="Pfam" id="PF14509">
    <property type="entry name" value="GH97_C"/>
    <property type="match status" value="1"/>
</dbReference>
<keyword evidence="5" id="KW-0326">Glycosidase</keyword>
<dbReference type="PANTHER" id="PTHR35803">
    <property type="entry name" value="GLUCAN 1,4-ALPHA-GLUCOSIDASE SUSB-RELATED"/>
    <property type="match status" value="1"/>
</dbReference>
<comment type="subunit">
    <text evidence="2">Monomer.</text>
</comment>
<accession>A0ABN1N530</accession>
<evidence type="ECO:0000259" key="8">
    <source>
        <dbReference type="Pfam" id="PF14508"/>
    </source>
</evidence>
<dbReference type="InterPro" id="IPR013785">
    <property type="entry name" value="Aldolase_TIM"/>
</dbReference>
<evidence type="ECO:0000256" key="5">
    <source>
        <dbReference type="ARBA" id="ARBA00023295"/>
    </source>
</evidence>
<comment type="cofactor">
    <cofactor evidence="1">
        <name>Ca(2+)</name>
        <dbReference type="ChEBI" id="CHEBI:29108"/>
    </cofactor>
</comment>
<protein>
    <submittedName>
        <fullName evidence="10">Glycoside hydrolase family 97 protein</fullName>
    </submittedName>
</protein>
<evidence type="ECO:0000256" key="6">
    <source>
        <dbReference type="SAM" id="SignalP"/>
    </source>
</evidence>
<dbReference type="InterPro" id="IPR019563">
    <property type="entry name" value="GH97_catalytic"/>
</dbReference>
<proteinExistence type="predicted"/>
<keyword evidence="3 10" id="KW-0378">Hydrolase</keyword>
<dbReference type="InterPro" id="IPR052720">
    <property type="entry name" value="Glycosyl_hydrolase_97"/>
</dbReference>
<feature type="chain" id="PRO_5045435351" evidence="6">
    <location>
        <begin position="20"/>
        <end position="628"/>
    </location>
</feature>
<dbReference type="InterPro" id="IPR017853">
    <property type="entry name" value="GH"/>
</dbReference>
<evidence type="ECO:0000256" key="3">
    <source>
        <dbReference type="ARBA" id="ARBA00022801"/>
    </source>
</evidence>
<name>A0ABN1N530_9BACT</name>
<evidence type="ECO:0000313" key="11">
    <source>
        <dbReference type="Proteomes" id="UP001500469"/>
    </source>
</evidence>
<dbReference type="Gene3D" id="2.70.98.10">
    <property type="match status" value="1"/>
</dbReference>
<keyword evidence="4" id="KW-0106">Calcium</keyword>
<organism evidence="10 11">
    <name type="scientific">Algoriphagus jejuensis</name>
    <dbReference type="NCBI Taxonomy" id="419934"/>
    <lineage>
        <taxon>Bacteria</taxon>
        <taxon>Pseudomonadati</taxon>
        <taxon>Bacteroidota</taxon>
        <taxon>Cytophagia</taxon>
        <taxon>Cytophagales</taxon>
        <taxon>Cyclobacteriaceae</taxon>
        <taxon>Algoriphagus</taxon>
    </lineage>
</organism>
<dbReference type="Proteomes" id="UP001500469">
    <property type="component" value="Unassembled WGS sequence"/>
</dbReference>
<dbReference type="PANTHER" id="PTHR35803:SF2">
    <property type="entry name" value="RETAINING ALPHA-GALACTOSIDASE"/>
    <property type="match status" value="1"/>
</dbReference>
<evidence type="ECO:0000313" key="10">
    <source>
        <dbReference type="EMBL" id="GAA0880812.1"/>
    </source>
</evidence>
<feature type="domain" description="Glycosyl-hydrolase 97 C-terminal oligomerisation" evidence="9">
    <location>
        <begin position="527"/>
        <end position="625"/>
    </location>
</feature>
<keyword evidence="11" id="KW-1185">Reference proteome</keyword>
<dbReference type="GO" id="GO:0016787">
    <property type="term" value="F:hydrolase activity"/>
    <property type="evidence" value="ECO:0007669"/>
    <property type="project" value="UniProtKB-KW"/>
</dbReference>
<comment type="caution">
    <text evidence="10">The sequence shown here is derived from an EMBL/GenBank/DDBJ whole genome shotgun (WGS) entry which is preliminary data.</text>
</comment>
<dbReference type="SUPFAM" id="SSF51445">
    <property type="entry name" value="(Trans)glycosidases"/>
    <property type="match status" value="1"/>
</dbReference>
<gene>
    <name evidence="10" type="ORF">GCM10009119_37820</name>
</gene>